<dbReference type="Gene3D" id="1.10.1470.10">
    <property type="entry name" value="YjbJ"/>
    <property type="match status" value="1"/>
</dbReference>
<comment type="similarity">
    <text evidence="1">Belongs to the UPF0337 (CsbD) family.</text>
</comment>
<dbReference type="PANTHER" id="PTHR34977:SF1">
    <property type="entry name" value="UPF0337 PROTEIN YJBJ"/>
    <property type="match status" value="1"/>
</dbReference>
<organism evidence="4 5">
    <name type="scientific">Aliiglaciecola litoralis</name>
    <dbReference type="NCBI Taxonomy" id="582857"/>
    <lineage>
        <taxon>Bacteria</taxon>
        <taxon>Pseudomonadati</taxon>
        <taxon>Pseudomonadota</taxon>
        <taxon>Gammaproteobacteria</taxon>
        <taxon>Alteromonadales</taxon>
        <taxon>Alteromonadaceae</taxon>
        <taxon>Aliiglaciecola</taxon>
    </lineage>
</organism>
<evidence type="ECO:0000259" key="3">
    <source>
        <dbReference type="Pfam" id="PF05532"/>
    </source>
</evidence>
<dbReference type="SUPFAM" id="SSF69047">
    <property type="entry name" value="Hypothetical protein YjbJ"/>
    <property type="match status" value="1"/>
</dbReference>
<reference evidence="5" key="1">
    <citation type="journal article" date="2019" name="Int. J. Syst. Evol. Microbiol.">
        <title>The Global Catalogue of Microorganisms (GCM) 10K type strain sequencing project: providing services to taxonomists for standard genome sequencing and annotation.</title>
        <authorList>
            <consortium name="The Broad Institute Genomics Platform"/>
            <consortium name="The Broad Institute Genome Sequencing Center for Infectious Disease"/>
            <person name="Wu L."/>
            <person name="Ma J."/>
        </authorList>
    </citation>
    <scope>NUCLEOTIDE SEQUENCE [LARGE SCALE GENOMIC DNA]</scope>
    <source>
        <strain evidence="5">JCM 15896</strain>
    </source>
</reference>
<feature type="region of interest" description="Disordered" evidence="2">
    <location>
        <begin position="45"/>
        <end position="64"/>
    </location>
</feature>
<evidence type="ECO:0000256" key="1">
    <source>
        <dbReference type="ARBA" id="ARBA00009129"/>
    </source>
</evidence>
<dbReference type="PIRSF" id="PIRSF039008">
    <property type="entry name" value="YjbJ"/>
    <property type="match status" value="1"/>
</dbReference>
<keyword evidence="5" id="KW-1185">Reference proteome</keyword>
<gene>
    <name evidence="4" type="ORF">GCM10009114_11750</name>
</gene>
<dbReference type="EMBL" id="BAAAFD010000002">
    <property type="protein sequence ID" value="GAA0854760.1"/>
    <property type="molecule type" value="Genomic_DNA"/>
</dbReference>
<dbReference type="Pfam" id="PF05532">
    <property type="entry name" value="CsbD"/>
    <property type="match status" value="1"/>
</dbReference>
<comment type="caution">
    <text evidence="4">The sequence shown here is derived from an EMBL/GenBank/DDBJ whole genome shotgun (WGS) entry which is preliminary data.</text>
</comment>
<sequence>MNSDTLEGNWKEMKGKAQQKWGKLTDDDLDQIEGRKTELVGKIQQAYGKSKEEAEKEVDEFSRN</sequence>
<dbReference type="PANTHER" id="PTHR34977">
    <property type="entry name" value="UPF0337 PROTEIN YJBJ"/>
    <property type="match status" value="1"/>
</dbReference>
<dbReference type="InterPro" id="IPR050423">
    <property type="entry name" value="UPF0337_stress_rsp"/>
</dbReference>
<name>A0ABP3WSE6_9ALTE</name>
<proteinExistence type="inferred from homology"/>
<dbReference type="Proteomes" id="UP001500359">
    <property type="component" value="Unassembled WGS sequence"/>
</dbReference>
<dbReference type="InterPro" id="IPR026042">
    <property type="entry name" value="YjbJ"/>
</dbReference>
<evidence type="ECO:0000313" key="5">
    <source>
        <dbReference type="Proteomes" id="UP001500359"/>
    </source>
</evidence>
<evidence type="ECO:0000256" key="2">
    <source>
        <dbReference type="SAM" id="MobiDB-lite"/>
    </source>
</evidence>
<evidence type="ECO:0000313" key="4">
    <source>
        <dbReference type="EMBL" id="GAA0854760.1"/>
    </source>
</evidence>
<protein>
    <submittedName>
        <fullName evidence="4">CsbD family protein</fullName>
    </submittedName>
</protein>
<feature type="compositionally biased region" description="Basic and acidic residues" evidence="2">
    <location>
        <begin position="49"/>
        <end position="64"/>
    </location>
</feature>
<dbReference type="InterPro" id="IPR008462">
    <property type="entry name" value="CsbD"/>
</dbReference>
<feature type="region of interest" description="Disordered" evidence="2">
    <location>
        <begin position="1"/>
        <end position="22"/>
    </location>
</feature>
<dbReference type="InterPro" id="IPR036629">
    <property type="entry name" value="YjbJ_sf"/>
</dbReference>
<dbReference type="RefSeq" id="WP_343857512.1">
    <property type="nucleotide sequence ID" value="NZ_BAAAFD010000002.1"/>
</dbReference>
<accession>A0ABP3WSE6</accession>
<feature type="domain" description="CsbD-like" evidence="3">
    <location>
        <begin position="4"/>
        <end position="56"/>
    </location>
</feature>